<dbReference type="Gene3D" id="1.10.8.80">
    <property type="entry name" value="Magnesium chelatase subunit I, C-Terminal domain"/>
    <property type="match status" value="1"/>
</dbReference>
<dbReference type="PANTHER" id="PTHR11603">
    <property type="entry name" value="AAA FAMILY ATPASE"/>
    <property type="match status" value="1"/>
</dbReference>
<evidence type="ECO:0000256" key="1">
    <source>
        <dbReference type="SAM" id="MobiDB-lite"/>
    </source>
</evidence>
<feature type="compositionally biased region" description="Polar residues" evidence="1">
    <location>
        <begin position="308"/>
        <end position="317"/>
    </location>
</feature>
<keyword evidence="3" id="KW-1185">Reference proteome</keyword>
<dbReference type="GeneID" id="30037076"/>
<evidence type="ECO:0000313" key="3">
    <source>
        <dbReference type="Proteomes" id="UP000189580"/>
    </source>
</evidence>
<name>A0A167EDQ4_9ASCO</name>
<organism evidence="2 3">
    <name type="scientific">Sugiyamaella lignohabitans</name>
    <dbReference type="NCBI Taxonomy" id="796027"/>
    <lineage>
        <taxon>Eukaryota</taxon>
        <taxon>Fungi</taxon>
        <taxon>Dikarya</taxon>
        <taxon>Ascomycota</taxon>
        <taxon>Saccharomycotina</taxon>
        <taxon>Dipodascomycetes</taxon>
        <taxon>Dipodascales</taxon>
        <taxon>Trichomonascaceae</taxon>
        <taxon>Sugiyamaella</taxon>
    </lineage>
</organism>
<dbReference type="RefSeq" id="XP_018736420.1">
    <property type="nucleotide sequence ID" value="XM_018881997.1"/>
</dbReference>
<dbReference type="OrthoDB" id="5582146at2759"/>
<dbReference type="KEGG" id="slb:AWJ20_4895"/>
<protein>
    <submittedName>
        <fullName evidence="2">Uncharacterized protein YKL098W</fullName>
    </submittedName>
</protein>
<dbReference type="InterPro" id="IPR052041">
    <property type="entry name" value="Nucleic_acid_metab_PIN/TRAM"/>
</dbReference>
<evidence type="ECO:0000313" key="2">
    <source>
        <dbReference type="EMBL" id="ANB13943.1"/>
    </source>
</evidence>
<dbReference type="Proteomes" id="UP000189580">
    <property type="component" value="Chromosome d"/>
</dbReference>
<accession>A0A167EDQ4</accession>
<dbReference type="PANTHER" id="PTHR11603:SF132">
    <property type="entry name" value="C2H2-TYPE DOMAIN-CONTAINING PROTEIN"/>
    <property type="match status" value="1"/>
</dbReference>
<proteinExistence type="predicted"/>
<dbReference type="EMBL" id="CP014502">
    <property type="protein sequence ID" value="ANB13943.1"/>
    <property type="molecule type" value="Genomic_DNA"/>
</dbReference>
<feature type="region of interest" description="Disordered" evidence="1">
    <location>
        <begin position="306"/>
        <end position="332"/>
    </location>
</feature>
<gene>
    <name evidence="2" type="ORF">AWJ20_4895</name>
</gene>
<dbReference type="AlphaFoldDB" id="A0A167EDQ4"/>
<sequence>MVGSFASLCEQVSVEYENFDVNVLIALVVAAVGRRHLVIQSKRVSATREVLQTLARDVLGFREDRATVVVHCNADTTWHQLAKSILVNGNKFSHETECEIAGSGSPNLFGDGNGSGNVNNEESVKREGVNGSPNINDEGSVHPNVSVPTFLIIENLDKTAKLVQTMMISTLVERKLVVNKKSYPLPEDFVLVIIGHGHNLVPHLRDYMLLEHVVETDDDHGLNADQPAHTGQMSSAVGAGINSDNVGGGSANVSAGGSGNGSTSATAGTGNGIGGIGISTGSTESVNTPLTDIDRRGMSDPQLVQPVTRASESNSVLTPKGYYSGGGEDDSYRRHSETAIVNATTQQGSGLYPGKHDLSALTKSNTNISNKSTSSFGVGVVSRRPTLPDFSPPPGLHSSDNADTLSFQNLLSSMADKIPLITIAANIQRYMQDIVVALRTHRLVRSGVSPQAVKDFHYLVRALSVLHDYEFVTPSIVSISARKLFPLRIQLCEPTDEPSLSYGGDIDLVTQWMNKWDEDLVIEEILANVPCAM</sequence>
<reference evidence="2 3" key="1">
    <citation type="submission" date="2016-02" db="EMBL/GenBank/DDBJ databases">
        <title>Complete genome sequence and transcriptome regulation of the pentose utilising yeast Sugiyamaella lignohabitans.</title>
        <authorList>
            <person name="Bellasio M."/>
            <person name="Peymann A."/>
            <person name="Valli M."/>
            <person name="Sipitzky M."/>
            <person name="Graf A."/>
            <person name="Sauer M."/>
            <person name="Marx H."/>
            <person name="Mattanovich D."/>
        </authorList>
    </citation>
    <scope>NUCLEOTIDE SEQUENCE [LARGE SCALE GENOMIC DNA]</scope>
    <source>
        <strain evidence="2 3">CBS 10342</strain>
    </source>
</reference>